<dbReference type="SMART" id="SM00494">
    <property type="entry name" value="ChtBD2"/>
    <property type="match status" value="1"/>
</dbReference>
<dbReference type="GO" id="GO:0008061">
    <property type="term" value="F:chitin binding"/>
    <property type="evidence" value="ECO:0007669"/>
    <property type="project" value="InterPro"/>
</dbReference>
<dbReference type="KEGG" id="bim:100747614"/>
<dbReference type="Proteomes" id="UP000515180">
    <property type="component" value="Unplaced"/>
</dbReference>
<name>A0A6P3DVQ9_BOMIM</name>
<dbReference type="RefSeq" id="XP_003492521.1">
    <property type="nucleotide sequence ID" value="XM_003492473.4"/>
</dbReference>
<feature type="domain" description="Chitin-binding type-2" evidence="3">
    <location>
        <begin position="22"/>
        <end position="82"/>
    </location>
</feature>
<feature type="region of interest" description="Disordered" evidence="1">
    <location>
        <begin position="82"/>
        <end position="115"/>
    </location>
</feature>
<keyword evidence="2" id="KW-0732">Signal</keyword>
<dbReference type="Gene3D" id="2.170.140.10">
    <property type="entry name" value="Chitin binding domain"/>
    <property type="match status" value="1"/>
</dbReference>
<dbReference type="InterPro" id="IPR002557">
    <property type="entry name" value="Chitin-bd_dom"/>
</dbReference>
<dbReference type="AlphaFoldDB" id="A0A6P3DVQ9"/>
<evidence type="ECO:0000313" key="4">
    <source>
        <dbReference type="Proteomes" id="UP000515180"/>
    </source>
</evidence>
<sequence length="115" mass="12811">MKAIFVVALTALLVAFVSATPPPECPDDSEEDVALFPNPDDCTSYYTCIRDQPLLMQCHQGLEYNPILRICDWPKKNVTCKRRPVRPPHSPHSPNPPQASTSKSTKHVDIGRMPA</sequence>
<feature type="signal peptide" evidence="2">
    <location>
        <begin position="1"/>
        <end position="19"/>
    </location>
</feature>
<protein>
    <submittedName>
        <fullName evidence="5">Peritrophin-1</fullName>
    </submittedName>
</protein>
<evidence type="ECO:0000259" key="3">
    <source>
        <dbReference type="PROSITE" id="PS50940"/>
    </source>
</evidence>
<dbReference type="InterPro" id="IPR036508">
    <property type="entry name" value="Chitin-bd_dom_sf"/>
</dbReference>
<feature type="compositionally biased region" description="Pro residues" evidence="1">
    <location>
        <begin position="87"/>
        <end position="97"/>
    </location>
</feature>
<organism evidence="4 5">
    <name type="scientific">Bombus impatiens</name>
    <name type="common">Bumblebee</name>
    <dbReference type="NCBI Taxonomy" id="132113"/>
    <lineage>
        <taxon>Eukaryota</taxon>
        <taxon>Metazoa</taxon>
        <taxon>Ecdysozoa</taxon>
        <taxon>Arthropoda</taxon>
        <taxon>Hexapoda</taxon>
        <taxon>Insecta</taxon>
        <taxon>Pterygota</taxon>
        <taxon>Neoptera</taxon>
        <taxon>Endopterygota</taxon>
        <taxon>Hymenoptera</taxon>
        <taxon>Apocrita</taxon>
        <taxon>Aculeata</taxon>
        <taxon>Apoidea</taxon>
        <taxon>Anthophila</taxon>
        <taxon>Apidae</taxon>
        <taxon>Bombus</taxon>
        <taxon>Pyrobombus</taxon>
    </lineage>
</organism>
<proteinExistence type="predicted"/>
<dbReference type="SUPFAM" id="SSF57625">
    <property type="entry name" value="Invertebrate chitin-binding proteins"/>
    <property type="match status" value="1"/>
</dbReference>
<keyword evidence="4" id="KW-1185">Reference proteome</keyword>
<dbReference type="PROSITE" id="PS50940">
    <property type="entry name" value="CHIT_BIND_II"/>
    <property type="match status" value="1"/>
</dbReference>
<dbReference type="OrthoDB" id="6020543at2759"/>
<dbReference type="GeneID" id="100747614"/>
<dbReference type="Pfam" id="PF01607">
    <property type="entry name" value="CBM_14"/>
    <property type="match status" value="1"/>
</dbReference>
<dbReference type="GO" id="GO:0005576">
    <property type="term" value="C:extracellular region"/>
    <property type="evidence" value="ECO:0007669"/>
    <property type="project" value="InterPro"/>
</dbReference>
<evidence type="ECO:0000256" key="1">
    <source>
        <dbReference type="SAM" id="MobiDB-lite"/>
    </source>
</evidence>
<evidence type="ECO:0000313" key="5">
    <source>
        <dbReference type="RefSeq" id="XP_003492521.1"/>
    </source>
</evidence>
<accession>A0A6P3DVQ9</accession>
<gene>
    <name evidence="5" type="primary">LOC100747614</name>
</gene>
<evidence type="ECO:0000256" key="2">
    <source>
        <dbReference type="SAM" id="SignalP"/>
    </source>
</evidence>
<reference evidence="5" key="1">
    <citation type="submission" date="2025-08" db="UniProtKB">
        <authorList>
            <consortium name="RefSeq"/>
        </authorList>
    </citation>
    <scope>IDENTIFICATION</scope>
</reference>
<feature type="compositionally biased region" description="Basic and acidic residues" evidence="1">
    <location>
        <begin position="106"/>
        <end position="115"/>
    </location>
</feature>
<feature type="chain" id="PRO_5027981106" evidence="2">
    <location>
        <begin position="20"/>
        <end position="115"/>
    </location>
</feature>
<dbReference type="OMA" id="CHQGLEY"/>